<feature type="signal peptide" evidence="1">
    <location>
        <begin position="1"/>
        <end position="22"/>
    </location>
</feature>
<dbReference type="RefSeq" id="WP_103918689.1">
    <property type="nucleotide sequence ID" value="NZ_FMSV02000072.1"/>
</dbReference>
<keyword evidence="1" id="KW-0732">Signal</keyword>
<dbReference type="Proteomes" id="UP000236724">
    <property type="component" value="Unassembled WGS sequence"/>
</dbReference>
<dbReference type="EMBL" id="FMSV02000072">
    <property type="protein sequence ID" value="SEH04650.1"/>
    <property type="molecule type" value="Genomic_DNA"/>
</dbReference>
<proteinExistence type="predicted"/>
<dbReference type="AlphaFoldDB" id="A0A1H6F3F2"/>
<accession>A0A1H6F3F2</accession>
<evidence type="ECO:0000256" key="1">
    <source>
        <dbReference type="SAM" id="SignalP"/>
    </source>
</evidence>
<feature type="chain" id="PRO_5014653986" evidence="1">
    <location>
        <begin position="23"/>
        <end position="235"/>
    </location>
</feature>
<protein>
    <submittedName>
        <fullName evidence="2">Uncharacterized protein</fullName>
    </submittedName>
</protein>
<sequence length="235" mass="25194">MTRLPALLLSLSLLGLPLSSLATDYTSSLLVQTGEMREGDLIVRNITDLNSKQTCLAFYISTGGTSSVIKCYPAVSGFGARLSQVGHIKTNELVIRKLEDSKNNVACLVAYISTPGTSPAVDCYSTGQPAAPPAKGRMIEEGHLREGDLDVRRIVDGAAMKTCIVAYVVTKGTSPAVLCYDSPIGTKGGLYQSEHLQQEDLIVRKVHDVVAKKACLVTYVSTEGTSSHLYCYDES</sequence>
<reference evidence="2 3" key="1">
    <citation type="submission" date="2016-10" db="EMBL/GenBank/DDBJ databases">
        <authorList>
            <person name="de Groot N.N."/>
        </authorList>
    </citation>
    <scope>NUCLEOTIDE SEQUENCE [LARGE SCALE GENOMIC DNA]</scope>
    <source>
        <strain evidence="2">MBHS1</strain>
    </source>
</reference>
<keyword evidence="3" id="KW-1185">Reference proteome</keyword>
<gene>
    <name evidence="2" type="ORF">MBHS_00499</name>
</gene>
<evidence type="ECO:0000313" key="3">
    <source>
        <dbReference type="Proteomes" id="UP000236724"/>
    </source>
</evidence>
<evidence type="ECO:0000313" key="2">
    <source>
        <dbReference type="EMBL" id="SEH04650.1"/>
    </source>
</evidence>
<name>A0A1H6F3F2_9GAMM</name>
<dbReference type="OrthoDB" id="9944918at2"/>
<organism evidence="2 3">
    <name type="scientific">Candidatus Venteria ishoeyi</name>
    <dbReference type="NCBI Taxonomy" id="1899563"/>
    <lineage>
        <taxon>Bacteria</taxon>
        <taxon>Pseudomonadati</taxon>
        <taxon>Pseudomonadota</taxon>
        <taxon>Gammaproteobacteria</taxon>
        <taxon>Thiotrichales</taxon>
        <taxon>Thiotrichaceae</taxon>
        <taxon>Venteria</taxon>
    </lineage>
</organism>